<dbReference type="STRING" id="53378.BRW65_22945"/>
<reference evidence="1 2" key="1">
    <citation type="submission" date="2016-11" db="EMBL/GenBank/DDBJ databases">
        <title>Genome sequences of unsequenced Mycobacteria.</title>
        <authorList>
            <person name="Greninger A.L."/>
            <person name="Fang F."/>
            <person name="Jerome K.R."/>
        </authorList>
    </citation>
    <scope>NUCLEOTIDE SEQUENCE [LARGE SCALE GENOMIC DNA]</scope>
    <source>
        <strain evidence="1 2">M11</strain>
    </source>
</reference>
<accession>A0A1Q4HP58</accession>
<keyword evidence="2" id="KW-1185">Reference proteome</keyword>
<dbReference type="RefSeq" id="WP_065500652.1">
    <property type="nucleotide sequence ID" value="NZ_MPNT01000027.1"/>
</dbReference>
<name>A0A1Q4HP58_9MYCO</name>
<dbReference type="Proteomes" id="UP000186438">
    <property type="component" value="Unassembled WGS sequence"/>
</dbReference>
<comment type="caution">
    <text evidence="1">The sequence shown here is derived from an EMBL/GenBank/DDBJ whole genome shotgun (WGS) entry which is preliminary data.</text>
</comment>
<organism evidence="1 2">
    <name type="scientific">Mycobacterium paraffinicum</name>
    <dbReference type="NCBI Taxonomy" id="53378"/>
    <lineage>
        <taxon>Bacteria</taxon>
        <taxon>Bacillati</taxon>
        <taxon>Actinomycetota</taxon>
        <taxon>Actinomycetes</taxon>
        <taxon>Mycobacteriales</taxon>
        <taxon>Mycobacteriaceae</taxon>
        <taxon>Mycobacterium</taxon>
    </lineage>
</organism>
<evidence type="ECO:0000313" key="2">
    <source>
        <dbReference type="Proteomes" id="UP000186438"/>
    </source>
</evidence>
<dbReference type="AlphaFoldDB" id="A0A1Q4HP58"/>
<gene>
    <name evidence="1" type="ORF">BRW65_22945</name>
</gene>
<dbReference type="EMBL" id="MPNT01000027">
    <property type="protein sequence ID" value="OJZ69465.1"/>
    <property type="molecule type" value="Genomic_DNA"/>
</dbReference>
<proteinExistence type="predicted"/>
<evidence type="ECO:0000313" key="1">
    <source>
        <dbReference type="EMBL" id="OJZ69465.1"/>
    </source>
</evidence>
<sequence length="137" mass="14769">MSAPYYATHDASADAVAVADHVVAVLGRRIYRAARETALQDGIEQVLREHAFRVEREFRLTSCDRPDFLIDGCVVVEVKMRASGSSVLAQLARYAAHERVKALVVATPRLSSLSGMPAEIFGVPVRVVALPGPGLAL</sequence>
<protein>
    <submittedName>
        <fullName evidence="1">Uncharacterized protein</fullName>
    </submittedName>
</protein>
<dbReference type="OrthoDB" id="9133150at2"/>